<gene>
    <name evidence="8" type="primary">nqrA</name>
    <name evidence="12" type="ORF">SAMN02745124_00253</name>
</gene>
<keyword evidence="13" id="KW-1185">Reference proteome</keyword>
<evidence type="ECO:0000256" key="1">
    <source>
        <dbReference type="ARBA" id="ARBA00022448"/>
    </source>
</evidence>
<dbReference type="Pfam" id="PF11973">
    <property type="entry name" value="NQRA_SLBB"/>
    <property type="match status" value="1"/>
</dbReference>
<dbReference type="EC" id="7.2.1.1" evidence="8"/>
<dbReference type="NCBIfam" id="NF003759">
    <property type="entry name" value="PRK05352.1-2"/>
    <property type="match status" value="1"/>
</dbReference>
<evidence type="ECO:0000256" key="2">
    <source>
        <dbReference type="ARBA" id="ARBA00022967"/>
    </source>
</evidence>
<keyword evidence="2 8" id="KW-1278">Translocase</keyword>
<evidence type="ECO:0000259" key="11">
    <source>
        <dbReference type="Pfam" id="PF24836"/>
    </source>
</evidence>
<comment type="subunit">
    <text evidence="8">Composed of six subunits; NqrA, NqrB, NqrC, NqrD, NqrE and NqrF.</text>
</comment>
<protein>
    <recommendedName>
        <fullName evidence="8">Na(+)-translocating NADH-quinone reductase subunit A</fullName>
        <shortName evidence="8">Na(+)-NQR subunit A</shortName>
        <shortName evidence="8">Na(+)-translocating NQR subunit A</shortName>
        <ecNumber evidence="8">7.2.1.1</ecNumber>
    </recommendedName>
    <alternativeName>
        <fullName evidence="8">NQR complex subunit A</fullName>
    </alternativeName>
    <alternativeName>
        <fullName evidence="8">NQR-1 subunit A</fullName>
    </alternativeName>
</protein>
<comment type="catalytic activity">
    <reaction evidence="8">
        <text>a ubiquinone + n Na(+)(in) + NADH + H(+) = a ubiquinol + n Na(+)(out) + NAD(+)</text>
        <dbReference type="Rhea" id="RHEA:47748"/>
        <dbReference type="Rhea" id="RHEA-COMP:9565"/>
        <dbReference type="Rhea" id="RHEA-COMP:9566"/>
        <dbReference type="ChEBI" id="CHEBI:15378"/>
        <dbReference type="ChEBI" id="CHEBI:16389"/>
        <dbReference type="ChEBI" id="CHEBI:17976"/>
        <dbReference type="ChEBI" id="CHEBI:29101"/>
        <dbReference type="ChEBI" id="CHEBI:57540"/>
        <dbReference type="ChEBI" id="CHEBI:57945"/>
        <dbReference type="EC" id="7.2.1.1"/>
    </reaction>
</comment>
<sequence length="449" mass="48655">MRQIRIAKGLDIPISGRPAEELTQGPPVRQVALLGDDYPGMKPTMLVEVGDHVRCGQPLFSDKKNDGVQFTAPGSGEVVAIHRGAKRRFESLIIELSDKEGLSFCNPDSPPDTFSPEELRRLLIDSGLWCALRTRPYGKIPAIDSTPVSLFVTAIDTAPLAPAMEVVLSGRQDDFLAGLAALQRLLDRPIYLCLPADWRVFAIDLPGVETIGFAGPHPAGLPSTHIHFLDPVNEHRTVWQIGGQDVAAIGALLRTGQPAVDRIVSLAGPSVKKPRHLATRLGAAIGELCAGEIADGDATRLLSGSVLDGRRADERVAFLGRYHQQISCLPEGTGRSFFGWLRPGGDRFSVTRAFWSAFRKPGSLPLDTAVWGGHRAIFPLGTYEKVMPLDMIPTYLLKSIASGNTEKAKQLGCLELIEEDLALCSYVCPGKNDFGPMLRETLTSIEIEG</sequence>
<keyword evidence="5 8" id="KW-0406">Ion transport</keyword>
<feature type="domain" description="Na(+)-translocating NADH-quinone reductase subunit A C-terminal" evidence="10">
    <location>
        <begin position="263"/>
        <end position="312"/>
    </location>
</feature>
<keyword evidence="1 8" id="KW-0813">Transport</keyword>
<accession>A0A1M5SAZ6</accession>
<evidence type="ECO:0000256" key="8">
    <source>
        <dbReference type="HAMAP-Rule" id="MF_00425"/>
    </source>
</evidence>
<evidence type="ECO:0000256" key="4">
    <source>
        <dbReference type="ARBA" id="ARBA00023053"/>
    </source>
</evidence>
<dbReference type="Proteomes" id="UP000184139">
    <property type="component" value="Unassembled WGS sequence"/>
</dbReference>
<reference evidence="12 13" key="1">
    <citation type="submission" date="2016-11" db="EMBL/GenBank/DDBJ databases">
        <authorList>
            <person name="Jaros S."/>
            <person name="Januszkiewicz K."/>
            <person name="Wedrychowicz H."/>
        </authorList>
    </citation>
    <scope>NUCLEOTIDE SEQUENCE [LARGE SCALE GENOMIC DNA]</scope>
    <source>
        <strain evidence="12 13">DSM 9705</strain>
    </source>
</reference>
<keyword evidence="3 8" id="KW-0520">NAD</keyword>
<evidence type="ECO:0000259" key="9">
    <source>
        <dbReference type="Pfam" id="PF05896"/>
    </source>
</evidence>
<dbReference type="NCBIfam" id="TIGR01936">
    <property type="entry name" value="nqrA"/>
    <property type="match status" value="1"/>
</dbReference>
<dbReference type="Pfam" id="PF05896">
    <property type="entry name" value="NQRA_N"/>
    <property type="match status" value="1"/>
</dbReference>
<dbReference type="STRING" id="1121409.SAMN02745124_00253"/>
<proteinExistence type="inferred from homology"/>
<dbReference type="Pfam" id="PF24836">
    <property type="entry name" value="NQRA_2nd"/>
    <property type="match status" value="1"/>
</dbReference>
<name>A0A1M5SAZ6_9BACT</name>
<dbReference type="HAMAP" id="MF_00425">
    <property type="entry name" value="NqrA"/>
    <property type="match status" value="1"/>
</dbReference>
<dbReference type="EMBL" id="FQXS01000001">
    <property type="protein sequence ID" value="SHH35631.1"/>
    <property type="molecule type" value="Genomic_DNA"/>
</dbReference>
<dbReference type="GO" id="GO:0016655">
    <property type="term" value="F:oxidoreductase activity, acting on NAD(P)H, quinone or similar compound as acceptor"/>
    <property type="evidence" value="ECO:0007669"/>
    <property type="project" value="UniProtKB-UniRule"/>
</dbReference>
<dbReference type="GO" id="GO:0006814">
    <property type="term" value="P:sodium ion transport"/>
    <property type="evidence" value="ECO:0007669"/>
    <property type="project" value="UniProtKB-UniRule"/>
</dbReference>
<dbReference type="InterPro" id="IPR022615">
    <property type="entry name" value="NqrA_C_domain"/>
</dbReference>
<keyword evidence="4 8" id="KW-0915">Sodium</keyword>
<dbReference type="InterPro" id="IPR056147">
    <property type="entry name" value="NQRA_N"/>
</dbReference>
<dbReference type="RefSeq" id="WP_073373011.1">
    <property type="nucleotide sequence ID" value="NZ_FQXS01000001.1"/>
</dbReference>
<evidence type="ECO:0000256" key="6">
    <source>
        <dbReference type="ARBA" id="ARBA00023075"/>
    </source>
</evidence>
<dbReference type="InterPro" id="IPR056148">
    <property type="entry name" value="NQRA_2nd"/>
</dbReference>
<evidence type="ECO:0000256" key="5">
    <source>
        <dbReference type="ARBA" id="ARBA00023065"/>
    </source>
</evidence>
<dbReference type="PANTHER" id="PTHR37839">
    <property type="entry name" value="NA(+)-TRANSLOCATING NADH-QUINONE REDUCTASE SUBUNIT A"/>
    <property type="match status" value="1"/>
</dbReference>
<evidence type="ECO:0000313" key="12">
    <source>
        <dbReference type="EMBL" id="SHH35631.1"/>
    </source>
</evidence>
<dbReference type="OrthoDB" id="9774536at2"/>
<dbReference type="AlphaFoldDB" id="A0A1M5SAZ6"/>
<dbReference type="PANTHER" id="PTHR37839:SF1">
    <property type="entry name" value="NA(+)-TRANSLOCATING NADH-QUINONE REDUCTASE SUBUNIT A"/>
    <property type="match status" value="1"/>
</dbReference>
<comment type="function">
    <text evidence="8">NQR complex catalyzes the reduction of ubiquinone-1 to ubiquinol by two successive reactions, coupled with the transport of Na(+) ions from the cytoplasm to the periplasm. NqrA to NqrE are probably involved in the second step, the conversion of ubisemiquinone to ubiquinol.</text>
</comment>
<evidence type="ECO:0000256" key="7">
    <source>
        <dbReference type="ARBA" id="ARBA00023201"/>
    </source>
</evidence>
<evidence type="ECO:0000259" key="10">
    <source>
        <dbReference type="Pfam" id="PF11973"/>
    </source>
</evidence>
<dbReference type="InterPro" id="IPR008703">
    <property type="entry name" value="NqrA"/>
</dbReference>
<organism evidence="12 13">
    <name type="scientific">Desulfofustis glycolicus DSM 9705</name>
    <dbReference type="NCBI Taxonomy" id="1121409"/>
    <lineage>
        <taxon>Bacteria</taxon>
        <taxon>Pseudomonadati</taxon>
        <taxon>Thermodesulfobacteriota</taxon>
        <taxon>Desulfobulbia</taxon>
        <taxon>Desulfobulbales</taxon>
        <taxon>Desulfocapsaceae</taxon>
        <taxon>Desulfofustis</taxon>
    </lineage>
</organism>
<feature type="domain" description="NqrA second alpha/beta" evidence="11">
    <location>
        <begin position="116"/>
        <end position="257"/>
    </location>
</feature>
<keyword evidence="6 8" id="KW-0830">Ubiquinone</keyword>
<evidence type="ECO:0000256" key="3">
    <source>
        <dbReference type="ARBA" id="ARBA00023027"/>
    </source>
</evidence>
<keyword evidence="7 8" id="KW-0739">Sodium transport</keyword>
<feature type="domain" description="NqrA N-terminal barrel-sandwich hybrid" evidence="9">
    <location>
        <begin position="4"/>
        <end position="96"/>
    </location>
</feature>
<comment type="similarity">
    <text evidence="8">Belongs to the NqrA family.</text>
</comment>
<evidence type="ECO:0000313" key="13">
    <source>
        <dbReference type="Proteomes" id="UP000184139"/>
    </source>
</evidence>